<sequence length="41" mass="4504">MLKLSCEKLICQVFSHSCNLQSVIEISLKAMLSPPDSEIAP</sequence>
<protein>
    <submittedName>
        <fullName evidence="1">Uncharacterized protein</fullName>
    </submittedName>
</protein>
<keyword evidence="2" id="KW-1185">Reference proteome</keyword>
<evidence type="ECO:0000313" key="2">
    <source>
        <dbReference type="Proteomes" id="UP000070533"/>
    </source>
</evidence>
<dbReference type="AlphaFoldDB" id="A0A133QN92"/>
<comment type="caution">
    <text evidence="1">The sequence shown here is derived from an EMBL/GenBank/DDBJ whole genome shotgun (WGS) entry which is preliminary data.</text>
</comment>
<dbReference type="Proteomes" id="UP000070533">
    <property type="component" value="Unassembled WGS sequence"/>
</dbReference>
<dbReference type="EMBL" id="LRQG01000010">
    <property type="protein sequence ID" value="KXA44328.1"/>
    <property type="molecule type" value="Genomic_DNA"/>
</dbReference>
<proteinExistence type="predicted"/>
<reference evidence="2" key="1">
    <citation type="submission" date="2016-01" db="EMBL/GenBank/DDBJ databases">
        <authorList>
            <person name="Mitreva M."/>
            <person name="Pepin K.H."/>
            <person name="Mihindukulasuriya K.A."/>
            <person name="Fulton R."/>
            <person name="Fronick C."/>
            <person name="O'Laughlin M."/>
            <person name="Miner T."/>
            <person name="Herter B."/>
            <person name="Rosa B.A."/>
            <person name="Cordes M."/>
            <person name="Tomlinson C."/>
            <person name="Wollam A."/>
            <person name="Palsikar V.B."/>
            <person name="Mardis E.R."/>
            <person name="Wilson R.K."/>
        </authorList>
    </citation>
    <scope>NUCLEOTIDE SEQUENCE [LARGE SCALE GENOMIC DNA]</scope>
    <source>
        <strain evidence="2">MJR7716</strain>
    </source>
</reference>
<name>A0A133QN92_9BACT</name>
<accession>A0A133QN92</accession>
<organism evidence="1 2">
    <name type="scientific">Prevotella corporis</name>
    <dbReference type="NCBI Taxonomy" id="28128"/>
    <lineage>
        <taxon>Bacteria</taxon>
        <taxon>Pseudomonadati</taxon>
        <taxon>Bacteroidota</taxon>
        <taxon>Bacteroidia</taxon>
        <taxon>Bacteroidales</taxon>
        <taxon>Prevotellaceae</taxon>
        <taxon>Prevotella</taxon>
    </lineage>
</organism>
<dbReference type="STRING" id="28128.HMPREF3226_00245"/>
<gene>
    <name evidence="1" type="ORF">HMPREF3226_00245</name>
</gene>
<evidence type="ECO:0000313" key="1">
    <source>
        <dbReference type="EMBL" id="KXA44328.1"/>
    </source>
</evidence>
<dbReference type="PATRIC" id="fig|28128.5.peg.245"/>